<dbReference type="EMBL" id="JAQQXP010000001">
    <property type="protein sequence ID" value="MDC8830014.1"/>
    <property type="molecule type" value="Genomic_DNA"/>
</dbReference>
<proteinExistence type="predicted"/>
<keyword evidence="3" id="KW-1185">Reference proteome</keyword>
<gene>
    <name evidence="2" type="ORF">OIK42_04460</name>
</gene>
<name>A0ABT5KZ13_9ALTE</name>
<dbReference type="RefSeq" id="WP_273638671.1">
    <property type="nucleotide sequence ID" value="NZ_JAQQXP010000001.1"/>
</dbReference>
<feature type="transmembrane region" description="Helical" evidence="1">
    <location>
        <begin position="71"/>
        <end position="89"/>
    </location>
</feature>
<dbReference type="Proteomes" id="UP001218788">
    <property type="component" value="Unassembled WGS sequence"/>
</dbReference>
<evidence type="ECO:0000313" key="2">
    <source>
        <dbReference type="EMBL" id="MDC8830014.1"/>
    </source>
</evidence>
<feature type="transmembrane region" description="Helical" evidence="1">
    <location>
        <begin position="133"/>
        <end position="153"/>
    </location>
</feature>
<organism evidence="2 3">
    <name type="scientific">Alteromonas gilva</name>
    <dbReference type="NCBI Taxonomy" id="2987522"/>
    <lineage>
        <taxon>Bacteria</taxon>
        <taxon>Pseudomonadati</taxon>
        <taxon>Pseudomonadota</taxon>
        <taxon>Gammaproteobacteria</taxon>
        <taxon>Alteromonadales</taxon>
        <taxon>Alteromonadaceae</taxon>
        <taxon>Alteromonas/Salinimonas group</taxon>
        <taxon>Alteromonas</taxon>
    </lineage>
</organism>
<keyword evidence="1" id="KW-1133">Transmembrane helix</keyword>
<evidence type="ECO:0000313" key="3">
    <source>
        <dbReference type="Proteomes" id="UP001218788"/>
    </source>
</evidence>
<evidence type="ECO:0000256" key="1">
    <source>
        <dbReference type="SAM" id="Phobius"/>
    </source>
</evidence>
<comment type="caution">
    <text evidence="2">The sequence shown here is derived from an EMBL/GenBank/DDBJ whole genome shotgun (WGS) entry which is preliminary data.</text>
</comment>
<keyword evidence="1" id="KW-0472">Membrane</keyword>
<accession>A0ABT5KZ13</accession>
<sequence length="171" mass="18671">MSTNEMVYEVSSDISPFTKVGALLIAWLATYTIASLSQSQFVLLELSALGVNINGNLWLKHMVLDWWGLLPKYGSAILASLAIALLISGRLGHALKLRSNWLHPLAGAVAMLAMLAVMHPIMDVTLIAGTRSLPAQIWQALAGGIGGLLYKFLRQDVARWIVQRPRQNALL</sequence>
<reference evidence="2 3" key="1">
    <citation type="submission" date="2022-10" db="EMBL/GenBank/DDBJ databases">
        <title>Alteromonas sp. chi3 Genome sequencing.</title>
        <authorList>
            <person name="Park S."/>
        </authorList>
    </citation>
    <scope>NUCLEOTIDE SEQUENCE [LARGE SCALE GENOMIC DNA]</scope>
    <source>
        <strain evidence="3">chi3</strain>
    </source>
</reference>
<feature type="transmembrane region" description="Helical" evidence="1">
    <location>
        <begin position="101"/>
        <end position="121"/>
    </location>
</feature>
<keyword evidence="1" id="KW-0812">Transmembrane</keyword>
<protein>
    <submittedName>
        <fullName evidence="2">Uncharacterized protein</fullName>
    </submittedName>
</protein>
<feature type="transmembrane region" description="Helical" evidence="1">
    <location>
        <begin position="14"/>
        <end position="34"/>
    </location>
</feature>